<accession>A0A7R9PPZ9</accession>
<dbReference type="EMBL" id="OE843105">
    <property type="protein sequence ID" value="CAD7602253.1"/>
    <property type="molecule type" value="Genomic_DNA"/>
</dbReference>
<evidence type="ECO:0000313" key="2">
    <source>
        <dbReference type="EMBL" id="CAD7602253.1"/>
    </source>
</evidence>
<name>A0A7R9PPZ9_TIMGE</name>
<dbReference type="SUPFAM" id="SSF47565">
    <property type="entry name" value="Insect pheromone/odorant-binding proteins"/>
    <property type="match status" value="1"/>
</dbReference>
<dbReference type="Pfam" id="PF01395">
    <property type="entry name" value="PBP_GOBP"/>
    <property type="match status" value="1"/>
</dbReference>
<feature type="signal peptide" evidence="1">
    <location>
        <begin position="1"/>
        <end position="20"/>
    </location>
</feature>
<dbReference type="AlphaFoldDB" id="A0A7R9PPZ9"/>
<sequence>MVYGATLTLANALVVLSSTAEDGEIEVRISGARKKKKQKTTEGLSEENMAELTQKYFTCNMKIHKSLTGGVIEVHYYPELFHFIVEGDLLVQKPELLQCIIGCIMTETGVVRWKRAYEAKGPGFDSRVQCIIGCIMTEMGVMSNNQINVTTSEALIRKKAGDKAEMGIEVLKECAEKVGTQPDECLAGSKTCDCVVEVNMVPVPVIGL</sequence>
<reference evidence="2" key="1">
    <citation type="submission" date="2020-11" db="EMBL/GenBank/DDBJ databases">
        <authorList>
            <person name="Tran Van P."/>
        </authorList>
    </citation>
    <scope>NUCLEOTIDE SEQUENCE</scope>
</reference>
<dbReference type="CDD" id="cd23992">
    <property type="entry name" value="PBP_GOBP"/>
    <property type="match status" value="1"/>
</dbReference>
<keyword evidence="1" id="KW-0732">Signal</keyword>
<dbReference type="Gene3D" id="1.10.238.20">
    <property type="entry name" value="Pheromone/general odorant binding protein domain"/>
    <property type="match status" value="1"/>
</dbReference>
<dbReference type="GO" id="GO:0005549">
    <property type="term" value="F:odorant binding"/>
    <property type="evidence" value="ECO:0007669"/>
    <property type="project" value="InterPro"/>
</dbReference>
<organism evidence="2">
    <name type="scientific">Timema genevievae</name>
    <name type="common">Walking stick</name>
    <dbReference type="NCBI Taxonomy" id="629358"/>
    <lineage>
        <taxon>Eukaryota</taxon>
        <taxon>Metazoa</taxon>
        <taxon>Ecdysozoa</taxon>
        <taxon>Arthropoda</taxon>
        <taxon>Hexapoda</taxon>
        <taxon>Insecta</taxon>
        <taxon>Pterygota</taxon>
        <taxon>Neoptera</taxon>
        <taxon>Polyneoptera</taxon>
        <taxon>Phasmatodea</taxon>
        <taxon>Timematodea</taxon>
        <taxon>Timematoidea</taxon>
        <taxon>Timematidae</taxon>
        <taxon>Timema</taxon>
    </lineage>
</organism>
<dbReference type="InterPro" id="IPR006170">
    <property type="entry name" value="PBP/GOBP"/>
</dbReference>
<proteinExistence type="predicted"/>
<feature type="chain" id="PRO_5030572896" evidence="1">
    <location>
        <begin position="21"/>
        <end position="208"/>
    </location>
</feature>
<gene>
    <name evidence="2" type="ORF">TGEB3V08_LOCUS8255</name>
</gene>
<dbReference type="InterPro" id="IPR036728">
    <property type="entry name" value="PBP_GOBP_sf"/>
</dbReference>
<evidence type="ECO:0000256" key="1">
    <source>
        <dbReference type="SAM" id="SignalP"/>
    </source>
</evidence>
<protein>
    <submittedName>
        <fullName evidence="2">Uncharacterized protein</fullName>
    </submittedName>
</protein>